<evidence type="ECO:0000313" key="2">
    <source>
        <dbReference type="Proteomes" id="UP000005110"/>
    </source>
</evidence>
<dbReference type="EMBL" id="CM001486">
    <property type="protein sequence ID" value="EIW00680.1"/>
    <property type="molecule type" value="Genomic_DNA"/>
</dbReference>
<protein>
    <submittedName>
        <fullName evidence="1">Uncharacterized protein</fullName>
    </submittedName>
</protein>
<dbReference type="Proteomes" id="UP000005110">
    <property type="component" value="Chromosome"/>
</dbReference>
<dbReference type="HOGENOM" id="CLU_1562166_0_0_9"/>
<name>I8R5E6_9THEO</name>
<gene>
    <name evidence="1" type="ORF">ThesiDRAFT1_1798</name>
</gene>
<organism evidence="1 2">
    <name type="scientific">Thermoanaerobacter siderophilus SR4</name>
    <dbReference type="NCBI Taxonomy" id="880478"/>
    <lineage>
        <taxon>Bacteria</taxon>
        <taxon>Bacillati</taxon>
        <taxon>Bacillota</taxon>
        <taxon>Clostridia</taxon>
        <taxon>Thermoanaerobacterales</taxon>
        <taxon>Thermoanaerobacteraceae</taxon>
        <taxon>Thermoanaerobacter</taxon>
    </lineage>
</organism>
<reference evidence="1 2" key="1">
    <citation type="submission" date="2012-02" db="EMBL/GenBank/DDBJ databases">
        <title>Improved High-Quality Draft sequence of Thermoanaerobacter siderophilus SR4.</title>
        <authorList>
            <consortium name="US DOE Joint Genome Institute"/>
            <person name="Lucas S."/>
            <person name="Han J."/>
            <person name="Lapidus A."/>
            <person name="Cheng J.-F."/>
            <person name="Goodwin L."/>
            <person name="Pitluck S."/>
            <person name="Peters L."/>
            <person name="Detter J.C."/>
            <person name="Han C."/>
            <person name="Tapia R."/>
            <person name="Land M."/>
            <person name="Hauser L."/>
            <person name="Kyrpides N."/>
            <person name="Ivanova N."/>
            <person name="Pagani I."/>
            <person name="Hemme C."/>
            <person name="Woyke T."/>
        </authorList>
    </citation>
    <scope>NUCLEOTIDE SEQUENCE [LARGE SCALE GENOMIC DNA]</scope>
    <source>
        <strain evidence="1 2">SR4</strain>
    </source>
</reference>
<dbReference type="PATRIC" id="fig|880478.3.peg.184"/>
<sequence>MYILIREVSSYLDENALAITFIELPFDNIDYKEVLEEIKNALSKYMQEGGIYLLEYQERIMHWGASDINHELQIWLPIAASLISTIVDIINMILNRSNCSFYEVTLENVVEHVRGRVESWFKTQGKVSVIRAEENKDGYYLELADEGNSYFNVMVSKNGVVTRIETQNLNK</sequence>
<proteinExistence type="predicted"/>
<evidence type="ECO:0000313" key="1">
    <source>
        <dbReference type="EMBL" id="EIW00680.1"/>
    </source>
</evidence>
<keyword evidence="2" id="KW-1185">Reference proteome</keyword>
<accession>I8R5E6</accession>
<dbReference type="AlphaFoldDB" id="I8R5E6"/>